<evidence type="ECO:0000313" key="7">
    <source>
        <dbReference type="EMBL" id="TFK98606.1"/>
    </source>
</evidence>
<dbReference type="EMBL" id="ML178838">
    <property type="protein sequence ID" value="TFK98606.1"/>
    <property type="molecule type" value="Genomic_DNA"/>
</dbReference>
<keyword evidence="8" id="KW-1185">Reference proteome</keyword>
<gene>
    <name evidence="7" type="ORF">BDV98DRAFT_197595</name>
</gene>
<dbReference type="Pfam" id="PF07492">
    <property type="entry name" value="Trehalase_Ca-bi"/>
    <property type="match status" value="1"/>
</dbReference>
<comment type="catalytic activity">
    <reaction evidence="1 5">
        <text>alpha,alpha-trehalose + H2O = alpha-D-glucose + beta-D-glucose</text>
        <dbReference type="Rhea" id="RHEA:32675"/>
        <dbReference type="ChEBI" id="CHEBI:15377"/>
        <dbReference type="ChEBI" id="CHEBI:15903"/>
        <dbReference type="ChEBI" id="CHEBI:16551"/>
        <dbReference type="ChEBI" id="CHEBI:17925"/>
        <dbReference type="EC" id="3.2.1.28"/>
    </reaction>
</comment>
<dbReference type="Gene3D" id="1.50.10.10">
    <property type="match status" value="1"/>
</dbReference>
<dbReference type="PANTHER" id="PTHR23403">
    <property type="entry name" value="TREHALASE"/>
    <property type="match status" value="1"/>
</dbReference>
<dbReference type="SUPFAM" id="SSF48208">
    <property type="entry name" value="Six-hairpin glycosidases"/>
    <property type="match status" value="1"/>
</dbReference>
<dbReference type="InterPro" id="IPR008928">
    <property type="entry name" value="6-hairpin_glycosidase_sf"/>
</dbReference>
<evidence type="ECO:0000256" key="5">
    <source>
        <dbReference type="RuleBase" id="RU361180"/>
    </source>
</evidence>
<dbReference type="EC" id="3.2.1.28" evidence="5"/>
<comment type="similarity">
    <text evidence="2 5">Belongs to the glycosyl hydrolase 37 family.</text>
</comment>
<reference evidence="7 8" key="1">
    <citation type="journal article" date="2019" name="Nat. Ecol. Evol.">
        <title>Megaphylogeny resolves global patterns of mushroom evolution.</title>
        <authorList>
            <person name="Varga T."/>
            <person name="Krizsan K."/>
            <person name="Foldi C."/>
            <person name="Dima B."/>
            <person name="Sanchez-Garcia M."/>
            <person name="Sanchez-Ramirez S."/>
            <person name="Szollosi G.J."/>
            <person name="Szarkandi J.G."/>
            <person name="Papp V."/>
            <person name="Albert L."/>
            <person name="Andreopoulos W."/>
            <person name="Angelini C."/>
            <person name="Antonin V."/>
            <person name="Barry K.W."/>
            <person name="Bougher N.L."/>
            <person name="Buchanan P."/>
            <person name="Buyck B."/>
            <person name="Bense V."/>
            <person name="Catcheside P."/>
            <person name="Chovatia M."/>
            <person name="Cooper J."/>
            <person name="Damon W."/>
            <person name="Desjardin D."/>
            <person name="Finy P."/>
            <person name="Geml J."/>
            <person name="Haridas S."/>
            <person name="Hughes K."/>
            <person name="Justo A."/>
            <person name="Karasinski D."/>
            <person name="Kautmanova I."/>
            <person name="Kiss B."/>
            <person name="Kocsube S."/>
            <person name="Kotiranta H."/>
            <person name="LaButti K.M."/>
            <person name="Lechner B.E."/>
            <person name="Liimatainen K."/>
            <person name="Lipzen A."/>
            <person name="Lukacs Z."/>
            <person name="Mihaltcheva S."/>
            <person name="Morgado L.N."/>
            <person name="Niskanen T."/>
            <person name="Noordeloos M.E."/>
            <person name="Ohm R.A."/>
            <person name="Ortiz-Santana B."/>
            <person name="Ovrebo C."/>
            <person name="Racz N."/>
            <person name="Riley R."/>
            <person name="Savchenko A."/>
            <person name="Shiryaev A."/>
            <person name="Soop K."/>
            <person name="Spirin V."/>
            <person name="Szebenyi C."/>
            <person name="Tomsovsky M."/>
            <person name="Tulloss R.E."/>
            <person name="Uehling J."/>
            <person name="Grigoriev I.V."/>
            <person name="Vagvolgyi C."/>
            <person name="Papp T."/>
            <person name="Martin F.M."/>
            <person name="Miettinen O."/>
            <person name="Hibbett D.S."/>
            <person name="Nagy L.G."/>
        </authorList>
    </citation>
    <scope>NUCLEOTIDE SEQUENCE [LARGE SCALE GENOMIC DNA]</scope>
    <source>
        <strain evidence="7 8">CBS 309.79</strain>
    </source>
</reference>
<dbReference type="GO" id="GO:0005509">
    <property type="term" value="F:calcium ion binding"/>
    <property type="evidence" value="ECO:0007669"/>
    <property type="project" value="InterPro"/>
</dbReference>
<organism evidence="7 8">
    <name type="scientific">Pterulicium gracile</name>
    <dbReference type="NCBI Taxonomy" id="1884261"/>
    <lineage>
        <taxon>Eukaryota</taxon>
        <taxon>Fungi</taxon>
        <taxon>Dikarya</taxon>
        <taxon>Basidiomycota</taxon>
        <taxon>Agaricomycotina</taxon>
        <taxon>Agaricomycetes</taxon>
        <taxon>Agaricomycetidae</taxon>
        <taxon>Agaricales</taxon>
        <taxon>Pleurotineae</taxon>
        <taxon>Pterulaceae</taxon>
        <taxon>Pterulicium</taxon>
    </lineage>
</organism>
<dbReference type="InterPro" id="IPR018232">
    <property type="entry name" value="Glyco_hydro_37_CS"/>
</dbReference>
<name>A0A5C3QAL6_9AGAR</name>
<dbReference type="Proteomes" id="UP000305067">
    <property type="component" value="Unassembled WGS sequence"/>
</dbReference>
<dbReference type="AlphaFoldDB" id="A0A5C3QAL6"/>
<keyword evidence="3 5" id="KW-0378">Hydrolase</keyword>
<dbReference type="Pfam" id="PF01204">
    <property type="entry name" value="Trehalase"/>
    <property type="match status" value="1"/>
</dbReference>
<evidence type="ECO:0000256" key="3">
    <source>
        <dbReference type="ARBA" id="ARBA00022801"/>
    </source>
</evidence>
<evidence type="ECO:0000313" key="8">
    <source>
        <dbReference type="Proteomes" id="UP000305067"/>
    </source>
</evidence>
<dbReference type="GO" id="GO:0005737">
    <property type="term" value="C:cytoplasm"/>
    <property type="evidence" value="ECO:0007669"/>
    <property type="project" value="InterPro"/>
</dbReference>
<dbReference type="OrthoDB" id="3542292at2759"/>
<evidence type="ECO:0000256" key="1">
    <source>
        <dbReference type="ARBA" id="ARBA00001576"/>
    </source>
</evidence>
<dbReference type="InterPro" id="IPR012341">
    <property type="entry name" value="6hp_glycosidase-like_sf"/>
</dbReference>
<dbReference type="InterPro" id="IPR011120">
    <property type="entry name" value="Trehalase_Ca-bd"/>
</dbReference>
<sequence>MAPSVYHPPNVTFVDEKKPVHVDAAAYYGGGDTYTRSRTYSASHLHGYNPKKLPAFEQDWHMRARRLSHDEKSVTAPRRFLIDVEETIRVVLEQEDTDGDFQISVTDAGPKMMALGTATSNGFKTFDIRGTYMLSNLLQELALARDHNRKRIVLDEARLTENPVDRLSRMIKHSFWNALTRRIDGDGLEIITADPKNRTGRIQPRIYVPHGEPEMAEYYRQVARDKPHINLDVQVLPKKCDDPIFVKSLNSKPGLLALAMNEIDDGKGGKTLKGIPFIVPGARFNELYNWDSYFISLGLLVDGQVEMAKGMVDHFVFEITHYGKILNGSRSYYLCRTQPPFLTDMALQIYNQLPSNTAASNKAWLKRAIQAAIKEYHTIWVAEPRMDTKTGLSRYRPDGSGIPPETEATHFTHILEPFAEKHGLSVLDFSEKYNDGTLHEPKLDEYFLHDRAVRESGHDTSYRLEKQCANLGTIDLQALLFKYEVDIGTAISEVFGGTLDLEEDFPLSPFPPSPESYANPNWEQSRSRKQTAEEWFERAEWRRGVIDKYCWNESKSLYFDYDTVKEKQILYESVTAFWALWAGCASEEQCTKLVNNSLKKFEVLGGVVSGTEESRGKISLDRPNRQWDYPYAWPPHQIMLWVGLERYGLIDDAQRCAYRFIYMMTTAVVDFNGVVPEKFDAVKLSHLVDAEYGNQGIDFKMVPREGFGWMNAAFQVGLSFLTVNMRRAVSACTSPDSFFSRSGGAQAAEDTHAISSDVLDLAMEALHINQLPPMSAAAGAVQAQALQD</sequence>
<dbReference type="PROSITE" id="PS00928">
    <property type="entry name" value="TREHALASE_2"/>
    <property type="match status" value="1"/>
</dbReference>
<protein>
    <recommendedName>
        <fullName evidence="5">Trehalase</fullName>
        <ecNumber evidence="5">3.2.1.28</ecNumber>
    </recommendedName>
    <alternativeName>
        <fullName evidence="5">Alpha-trehalose glucohydrolase</fullName>
    </alternativeName>
</protein>
<dbReference type="GO" id="GO:0005993">
    <property type="term" value="P:trehalose catabolic process"/>
    <property type="evidence" value="ECO:0007669"/>
    <property type="project" value="InterPro"/>
</dbReference>
<dbReference type="STRING" id="1884261.A0A5C3QAL6"/>
<evidence type="ECO:0000256" key="4">
    <source>
        <dbReference type="ARBA" id="ARBA00023295"/>
    </source>
</evidence>
<proteinExistence type="inferred from homology"/>
<dbReference type="PANTHER" id="PTHR23403:SF6">
    <property type="entry name" value="CYTOSOLIC NEUTRAL TREHALASE-RELATED"/>
    <property type="match status" value="1"/>
</dbReference>
<dbReference type="PRINTS" id="PR00744">
    <property type="entry name" value="GLHYDRLASE37"/>
</dbReference>
<feature type="domain" description="Neutral trehalase Ca2+ binding" evidence="6">
    <location>
        <begin position="89"/>
        <end position="117"/>
    </location>
</feature>
<evidence type="ECO:0000259" key="6">
    <source>
        <dbReference type="Pfam" id="PF07492"/>
    </source>
</evidence>
<dbReference type="InterPro" id="IPR001661">
    <property type="entry name" value="Glyco_hydro_37"/>
</dbReference>
<accession>A0A5C3QAL6</accession>
<keyword evidence="4 5" id="KW-0326">Glycosidase</keyword>
<evidence type="ECO:0000256" key="2">
    <source>
        <dbReference type="ARBA" id="ARBA00005615"/>
    </source>
</evidence>
<dbReference type="GO" id="GO:0004555">
    <property type="term" value="F:alpha,alpha-trehalase activity"/>
    <property type="evidence" value="ECO:0007669"/>
    <property type="project" value="UniProtKB-EC"/>
</dbReference>